<keyword evidence="3" id="KW-0496">Mitochondrion</keyword>
<evidence type="ECO:0000313" key="3">
    <source>
        <dbReference type="EMBL" id="SPQ93092.1"/>
    </source>
</evidence>
<dbReference type="InterPro" id="IPR002372">
    <property type="entry name" value="PQQ_rpt_dom"/>
</dbReference>
<dbReference type="InterPro" id="IPR015943">
    <property type="entry name" value="WD40/YVTN_repeat-like_dom_sf"/>
</dbReference>
<feature type="domain" description="Pyrrolo-quinoline quinone repeat" evidence="2">
    <location>
        <begin position="95"/>
        <end position="279"/>
    </location>
</feature>
<evidence type="ECO:0000259" key="2">
    <source>
        <dbReference type="Pfam" id="PF13360"/>
    </source>
</evidence>
<proteinExistence type="predicted"/>
<sequence length="677" mass="72181">MVGVVERKEPRKRKRSDDNADTAASSTNECAGKTQLRFFDVNEVVPRGVVAMAAEAPGRIAIARENGQIEICAVHQRIVSCLFVIPRLSKDSVITGLAWVGGRLFSCGLDAQIVEWDVNRRSPRSSSSSYGGAVFHMVYDGHSTIALACTDGSLRLFDVSKGSLVYTKALQAGSLTASSRAVSALFIDPHNVAVSTADGIVRVHDVASGRVRSQMQSESGTHVTAMCVSVDGQSLVTGDTSGRTQFWSMDTFTVSRCLATHAADIRAVVVHAGLVHCTGIDHKIVSIDNDCTVVSEVRLHRSDVLCLASLNENAIVSAGMDAQICVQLAGEYSLSPPVFHVTADADASFVRVAARNNDDDSIDVFENGHRLARIETSRPLLTFAMAPDGSRIVTATTRSTHVLDILPNGTVRKAGTGLPPSSLVAFSSDSRSLVVVGLDGRLTLRHDGGEEDVAGQVPIANATRLCVSHGRIAVADADGAVNVFDLKDLSLVGTLPRFPSAITALQFQSPSIIAVALASLSFQLFDLDRASFTEWSVRNGAPVLRPDPNNRASLRLLRGGSSVSRIEFQPNDMSKAMLVASSFIAKVDLSVESPVTTAVPKSLTMHRAAVHHQNGSGVPDRVVRHSTAVSLLDFVGSPVALARFGDNGASVNIVATPWSLMRQRMQAPIHRHRYGAT</sequence>
<dbReference type="PANTHER" id="PTHR44163">
    <property type="entry name" value="U3 SMALL NUCLEOLAR RNA-ASSOCIATED PROTEIN 4 HOMOLOG"/>
    <property type="match status" value="1"/>
</dbReference>
<dbReference type="GO" id="GO:0034455">
    <property type="term" value="C:t-UTP complex"/>
    <property type="evidence" value="ECO:0007669"/>
    <property type="project" value="TreeGrafter"/>
</dbReference>
<dbReference type="EMBL" id="OVEO01000001">
    <property type="protein sequence ID" value="SPQ93092.1"/>
    <property type="molecule type" value="Genomic_DNA"/>
</dbReference>
<dbReference type="GO" id="GO:0000462">
    <property type="term" value="P:maturation of SSU-rRNA from tricistronic rRNA transcript (SSU-rRNA, 5.8S rRNA, LSU-rRNA)"/>
    <property type="evidence" value="ECO:0007669"/>
    <property type="project" value="InterPro"/>
</dbReference>
<protein>
    <recommendedName>
        <fullName evidence="2">Pyrrolo-quinoline quinone repeat domain-containing protein</fullName>
    </recommendedName>
</protein>
<dbReference type="GO" id="GO:0032040">
    <property type="term" value="C:small-subunit processome"/>
    <property type="evidence" value="ECO:0007669"/>
    <property type="project" value="TreeGrafter"/>
</dbReference>
<evidence type="ECO:0000256" key="1">
    <source>
        <dbReference type="SAM" id="MobiDB-lite"/>
    </source>
</evidence>
<accession>A0A3P3XYX8</accession>
<geneLocation type="mitochondrion" evidence="3"/>
<dbReference type="GO" id="GO:0030686">
    <property type="term" value="C:90S preribosome"/>
    <property type="evidence" value="ECO:0007669"/>
    <property type="project" value="InterPro"/>
</dbReference>
<dbReference type="SUPFAM" id="SSF50978">
    <property type="entry name" value="WD40 repeat-like"/>
    <property type="match status" value="1"/>
</dbReference>
<dbReference type="GO" id="GO:0003723">
    <property type="term" value="F:RNA binding"/>
    <property type="evidence" value="ECO:0007669"/>
    <property type="project" value="TreeGrafter"/>
</dbReference>
<feature type="region of interest" description="Disordered" evidence="1">
    <location>
        <begin position="1"/>
        <end position="26"/>
    </location>
</feature>
<dbReference type="SUPFAM" id="SSF101908">
    <property type="entry name" value="Putative isomerase YbhE"/>
    <property type="match status" value="1"/>
</dbReference>
<dbReference type="SMART" id="SM00320">
    <property type="entry name" value="WD40"/>
    <property type="match status" value="8"/>
</dbReference>
<organism evidence="3 4">
    <name type="scientific">Plasmodiophora brassicae</name>
    <name type="common">Clubroot disease agent</name>
    <dbReference type="NCBI Taxonomy" id="37360"/>
    <lineage>
        <taxon>Eukaryota</taxon>
        <taxon>Sar</taxon>
        <taxon>Rhizaria</taxon>
        <taxon>Endomyxa</taxon>
        <taxon>Phytomyxea</taxon>
        <taxon>Plasmodiophorida</taxon>
        <taxon>Plasmodiophoridae</taxon>
        <taxon>Plasmodiophora</taxon>
    </lineage>
</organism>
<name>A0A3P3XYX8_PLABS</name>
<dbReference type="Pfam" id="PF13360">
    <property type="entry name" value="PQQ_2"/>
    <property type="match status" value="1"/>
</dbReference>
<dbReference type="Gene3D" id="2.130.10.10">
    <property type="entry name" value="YVTN repeat-like/Quinoprotein amine dehydrogenase"/>
    <property type="match status" value="3"/>
</dbReference>
<dbReference type="Proteomes" id="UP000290189">
    <property type="component" value="Unassembled WGS sequence"/>
</dbReference>
<dbReference type="AlphaFoldDB" id="A0A3P3XYX8"/>
<reference evidence="3 4" key="1">
    <citation type="submission" date="2018-03" db="EMBL/GenBank/DDBJ databases">
        <authorList>
            <person name="Fogelqvist J."/>
        </authorList>
    </citation>
    <scope>NUCLEOTIDE SEQUENCE [LARGE SCALE GENOMIC DNA]</scope>
</reference>
<gene>
    <name evidence="3" type="ORF">PLBR_LOCUS307</name>
</gene>
<dbReference type="InterPro" id="IPR046351">
    <property type="entry name" value="UTP4"/>
</dbReference>
<dbReference type="InterPro" id="IPR036322">
    <property type="entry name" value="WD40_repeat_dom_sf"/>
</dbReference>
<dbReference type="PANTHER" id="PTHR44163:SF1">
    <property type="entry name" value="U3 SMALL NUCLEOLAR RNA-ASSOCIATED PROTEIN 4 HOMOLOG"/>
    <property type="match status" value="1"/>
</dbReference>
<evidence type="ECO:0000313" key="4">
    <source>
        <dbReference type="Proteomes" id="UP000290189"/>
    </source>
</evidence>
<dbReference type="InterPro" id="IPR001680">
    <property type="entry name" value="WD40_rpt"/>
</dbReference>